<accession>A0A672RCW1</accession>
<evidence type="ECO:0000313" key="2">
    <source>
        <dbReference type="Proteomes" id="UP000472262"/>
    </source>
</evidence>
<dbReference type="SUPFAM" id="SSF81624">
    <property type="entry name" value="N-terminal domain of MutM-like DNA repair proteins"/>
    <property type="match status" value="1"/>
</dbReference>
<dbReference type="Ensembl" id="ENSSGRT00000092246.1">
    <property type="protein sequence ID" value="ENSSGRP00000086647.1"/>
    <property type="gene ID" value="ENSSGRG00000043586.1"/>
</dbReference>
<protein>
    <submittedName>
        <fullName evidence="1">Uncharacterized protein</fullName>
    </submittedName>
</protein>
<reference evidence="1" key="2">
    <citation type="submission" date="2025-09" db="UniProtKB">
        <authorList>
            <consortium name="Ensembl"/>
        </authorList>
    </citation>
    <scope>IDENTIFICATION</scope>
</reference>
<proteinExistence type="predicted"/>
<name>A0A672RCW1_SINGR</name>
<reference evidence="1" key="1">
    <citation type="submission" date="2025-08" db="UniProtKB">
        <authorList>
            <consortium name="Ensembl"/>
        </authorList>
    </citation>
    <scope>IDENTIFICATION</scope>
</reference>
<dbReference type="InParanoid" id="A0A672RCW1"/>
<dbReference type="Gene3D" id="3.20.190.10">
    <property type="entry name" value="MutM-like, N-terminal"/>
    <property type="match status" value="1"/>
</dbReference>
<dbReference type="InterPro" id="IPR035937">
    <property type="entry name" value="FPG_N"/>
</dbReference>
<dbReference type="AlphaFoldDB" id="A0A672RCW1"/>
<evidence type="ECO:0000313" key="1">
    <source>
        <dbReference type="Ensembl" id="ENSSGRP00000086647.1"/>
    </source>
</evidence>
<dbReference type="Proteomes" id="UP000472262">
    <property type="component" value="Unassembled WGS sequence"/>
</dbReference>
<keyword evidence="2" id="KW-1185">Reference proteome</keyword>
<organism evidence="1 2">
    <name type="scientific">Sinocyclocheilus grahami</name>
    <name type="common">Dianchi golden-line fish</name>
    <name type="synonym">Barbus grahami</name>
    <dbReference type="NCBI Taxonomy" id="75366"/>
    <lineage>
        <taxon>Eukaryota</taxon>
        <taxon>Metazoa</taxon>
        <taxon>Chordata</taxon>
        <taxon>Craniata</taxon>
        <taxon>Vertebrata</taxon>
        <taxon>Euteleostomi</taxon>
        <taxon>Actinopterygii</taxon>
        <taxon>Neopterygii</taxon>
        <taxon>Teleostei</taxon>
        <taxon>Ostariophysi</taxon>
        <taxon>Cypriniformes</taxon>
        <taxon>Cyprinidae</taxon>
        <taxon>Cyprininae</taxon>
        <taxon>Sinocyclocheilus</taxon>
    </lineage>
</organism>
<sequence>MPEDPELHLASLYVPFYCDAYCIKAQSRGKEVRLTLTPIKNDDDGKLDDLPKHAHLQFYTKESPRRVLSFEDTLRFQRLASKCQNSRHCSLLYQDQETVLHKMCCTH</sequence>